<accession>A0A6V7W4U6</accession>
<protein>
    <recommendedName>
        <fullName evidence="9">Phosphodiesterase</fullName>
        <ecNumber evidence="9">3.1.4.-</ecNumber>
    </recommendedName>
</protein>
<comment type="catalytic activity">
    <reaction evidence="1">
        <text>a nucleoside 3',5'-cyclic phosphate + H2O = a nucleoside 5'-phosphate + H(+)</text>
        <dbReference type="Rhea" id="RHEA:14653"/>
        <dbReference type="ChEBI" id="CHEBI:15377"/>
        <dbReference type="ChEBI" id="CHEBI:15378"/>
        <dbReference type="ChEBI" id="CHEBI:57867"/>
        <dbReference type="ChEBI" id="CHEBI:58464"/>
        <dbReference type="EC" id="3.1.4.17"/>
    </reaction>
</comment>
<gene>
    <name evidence="12" type="ORF">MENT_LOCUS34276</name>
</gene>
<dbReference type="EMBL" id="CAJEWN010000420">
    <property type="protein sequence ID" value="CAD2182089.1"/>
    <property type="molecule type" value="Genomic_DNA"/>
</dbReference>
<feature type="compositionally biased region" description="Low complexity" evidence="10">
    <location>
        <begin position="342"/>
        <end position="357"/>
    </location>
</feature>
<evidence type="ECO:0000256" key="8">
    <source>
        <dbReference type="PIRSR" id="PIRSR623088-3"/>
    </source>
</evidence>
<dbReference type="Pfam" id="PF01590">
    <property type="entry name" value="GAF"/>
    <property type="match status" value="1"/>
</dbReference>
<comment type="similarity">
    <text evidence="2 9">Belongs to the cyclic nucleotide phosphodiesterase family.</text>
</comment>
<dbReference type="GO" id="GO:0004114">
    <property type="term" value="F:3',5'-cyclic-nucleotide phosphodiesterase activity"/>
    <property type="evidence" value="ECO:0007669"/>
    <property type="project" value="UniProtKB-EC"/>
</dbReference>
<dbReference type="GO" id="GO:0007602">
    <property type="term" value="P:phototransduction"/>
    <property type="evidence" value="ECO:0007669"/>
    <property type="project" value="UniProtKB-ARBA"/>
</dbReference>
<dbReference type="GO" id="GO:0010446">
    <property type="term" value="P:response to alkaline pH"/>
    <property type="evidence" value="ECO:0007669"/>
    <property type="project" value="UniProtKB-ARBA"/>
</dbReference>
<feature type="domain" description="PDEase" evidence="11">
    <location>
        <begin position="497"/>
        <end position="815"/>
    </location>
</feature>
<dbReference type="PRINTS" id="PR00387">
    <property type="entry name" value="PDIESTERASE1"/>
</dbReference>
<dbReference type="AlphaFoldDB" id="A0A6V7W4U6"/>
<dbReference type="GO" id="GO:0042542">
    <property type="term" value="P:response to hydrogen peroxide"/>
    <property type="evidence" value="ECO:0007669"/>
    <property type="project" value="UniProtKB-ARBA"/>
</dbReference>
<sequence>MSSPIQTLSASQYKAQHNELNADVVLDYLHTHPGFLESFVTGPQISAETFQRWTLKRNNKLRRDSRRQLLSGFSTPAGRKNFRQMLSDNIVNRNRLLYELALSCAQVAQVEQFELVVPASANEDEVNSINSVSSNTGASEDIPSIIGGGIFNTGGLINSITDNVATTNNNNSSPSTWLSVIRSDDEAGTIKLRKVRKQRKPPVHVLKLFDCDETLIGEIHFFSVVNDRDGQFLQVLTTWAGVGIHFAKEASSKLSVQPTPIIGTSPSPEDMEYVNRQRKLNSFLLDVVKSIFQDIITMDTVILKVMNFAQKLVDADRASLFLVDNKTQEIYARIFDISQPEQNNLNNENNSQNGNGEISPQLNPAHVYNQDGQKEIHFPIGKGIAGHVALTGESLNITNAYADERFNREIDSLTGKVIILNQFFVCLYLFVESNIIGVVQMVNKRNGVFTQVDEEAFETFAVYCGLALHHAKLYEKIRRSEQKHKVALEVLAYHSVCNRDEVNKLKKVKVKETIPELDLFEFNGNRLSELEKPLYAVYMFKKLFDGQISYDCDDLIRFVLTVRKNYRKVPYHNWTHGWTVAHAMFVFLRQTSIFQPLEAIALFMASICHDLDHRGKNNQYMKNMSTPLANIYSTSVMEHHHFNQTVTILQQDGHNVLKSLNSSDYKKILSTIRHCILATDLALFFPNKAQLSAIIKEGIFSWDDTKHRNLVQAILMTACDLIATAKPWQVQTETVKVIFEEFYEQGDAERMNGREPIAMMDRMRAHELPQMQVGFMRGICIPCYELLADVIPEAEKLRERSRCNANKWEEMSEEQKRVRNNEVINTELTRKMAEEEEEETALGNGD</sequence>
<proteinExistence type="inferred from homology"/>
<dbReference type="FunFam" id="3.30.450.40:FF:000005">
    <property type="entry name" value="Phosphodiesterase"/>
    <property type="match status" value="1"/>
</dbReference>
<organism evidence="12 13">
    <name type="scientific">Meloidogyne enterolobii</name>
    <name type="common">Root-knot nematode worm</name>
    <name type="synonym">Meloidogyne mayaguensis</name>
    <dbReference type="NCBI Taxonomy" id="390850"/>
    <lineage>
        <taxon>Eukaryota</taxon>
        <taxon>Metazoa</taxon>
        <taxon>Ecdysozoa</taxon>
        <taxon>Nematoda</taxon>
        <taxon>Chromadorea</taxon>
        <taxon>Rhabditida</taxon>
        <taxon>Tylenchina</taxon>
        <taxon>Tylenchomorpha</taxon>
        <taxon>Tylenchoidea</taxon>
        <taxon>Meloidogynidae</taxon>
        <taxon>Meloidogyninae</taxon>
        <taxon>Meloidogyne</taxon>
    </lineage>
</organism>
<dbReference type="InterPro" id="IPR036971">
    <property type="entry name" value="PDEase_catalytic_dom_sf"/>
</dbReference>
<dbReference type="GO" id="GO:0010754">
    <property type="term" value="P:negative regulation of cGMP-mediated signaling"/>
    <property type="evidence" value="ECO:0007669"/>
    <property type="project" value="UniProtKB-ARBA"/>
</dbReference>
<dbReference type="PANTHER" id="PTHR11347">
    <property type="entry name" value="CYCLIC NUCLEOTIDE PHOSPHODIESTERASE"/>
    <property type="match status" value="1"/>
</dbReference>
<dbReference type="SMART" id="SM00065">
    <property type="entry name" value="GAF"/>
    <property type="match status" value="1"/>
</dbReference>
<feature type="binding site" evidence="7">
    <location>
        <position position="720"/>
    </location>
    <ligand>
        <name>AMP</name>
        <dbReference type="ChEBI" id="CHEBI:456215"/>
    </ligand>
</feature>
<feature type="binding site" evidence="8">
    <location>
        <position position="609"/>
    </location>
    <ligand>
        <name>Zn(2+)</name>
        <dbReference type="ChEBI" id="CHEBI:29105"/>
        <label>1</label>
    </ligand>
</feature>
<dbReference type="SUPFAM" id="SSF55781">
    <property type="entry name" value="GAF domain-like"/>
    <property type="match status" value="1"/>
</dbReference>
<dbReference type="PROSITE" id="PS00126">
    <property type="entry name" value="PDEASE_I_1"/>
    <property type="match status" value="1"/>
</dbReference>
<feature type="binding site" evidence="8">
    <location>
        <position position="610"/>
    </location>
    <ligand>
        <name>Zn(2+)</name>
        <dbReference type="ChEBI" id="CHEBI:29105"/>
        <label>2</label>
    </ligand>
</feature>
<evidence type="ECO:0000256" key="9">
    <source>
        <dbReference type="RuleBase" id="RU363067"/>
    </source>
</evidence>
<dbReference type="GO" id="GO:0008340">
    <property type="term" value="P:determination of adult lifespan"/>
    <property type="evidence" value="ECO:0007669"/>
    <property type="project" value="UniProtKB-ARBA"/>
</dbReference>
<feature type="binding site" evidence="8">
    <location>
        <position position="720"/>
    </location>
    <ligand>
        <name>Zn(2+)</name>
        <dbReference type="ChEBI" id="CHEBI:29105"/>
        <label>1</label>
    </ligand>
</feature>
<keyword evidence="4 8" id="KW-0479">Metal-binding</keyword>
<dbReference type="GO" id="GO:0006935">
    <property type="term" value="P:chemotaxis"/>
    <property type="evidence" value="ECO:0007669"/>
    <property type="project" value="UniProtKB-ARBA"/>
</dbReference>
<feature type="binding site" evidence="8">
    <location>
        <position position="576"/>
    </location>
    <ligand>
        <name>Zn(2+)</name>
        <dbReference type="ChEBI" id="CHEBI:29105"/>
        <label>1</label>
    </ligand>
</feature>
<evidence type="ECO:0000256" key="2">
    <source>
        <dbReference type="ARBA" id="ARBA00007648"/>
    </source>
</evidence>
<reference evidence="12 13" key="1">
    <citation type="submission" date="2020-08" db="EMBL/GenBank/DDBJ databases">
        <authorList>
            <person name="Koutsovoulos G."/>
            <person name="Danchin GJ E."/>
        </authorList>
    </citation>
    <scope>NUCLEOTIDE SEQUENCE [LARGE SCALE GENOMIC DNA]</scope>
</reference>
<evidence type="ECO:0000256" key="6">
    <source>
        <dbReference type="PIRSR" id="PIRSR623088-1"/>
    </source>
</evidence>
<evidence type="ECO:0000256" key="1">
    <source>
        <dbReference type="ARBA" id="ARBA00001073"/>
    </source>
</evidence>
<dbReference type="OrthoDB" id="295473at2759"/>
<dbReference type="PROSITE" id="PS51845">
    <property type="entry name" value="PDEASE_I_2"/>
    <property type="match status" value="1"/>
</dbReference>
<dbReference type="InterPro" id="IPR029016">
    <property type="entry name" value="GAF-like_dom_sf"/>
</dbReference>
<feature type="active site" description="Proton donor" evidence="6">
    <location>
        <position position="572"/>
    </location>
</feature>
<dbReference type="CDD" id="cd00077">
    <property type="entry name" value="HDc"/>
    <property type="match status" value="1"/>
</dbReference>
<comment type="cofactor">
    <cofactor evidence="9">
        <name>a divalent metal cation</name>
        <dbReference type="ChEBI" id="CHEBI:60240"/>
    </cofactor>
    <text evidence="9">Binds 2 divalent metal cations per subunit. Site 1 may preferentially bind zinc ions, while site 2 has a preference for magnesium and/or manganese ions.</text>
</comment>
<keyword evidence="5 9" id="KW-0378">Hydrolase</keyword>
<feature type="region of interest" description="Disordered" evidence="10">
    <location>
        <begin position="342"/>
        <end position="364"/>
    </location>
</feature>
<dbReference type="InterPro" id="IPR002073">
    <property type="entry name" value="PDEase_catalytic_dom"/>
</dbReference>
<dbReference type="SUPFAM" id="SSF109604">
    <property type="entry name" value="HD-domain/PDEase-like"/>
    <property type="match status" value="1"/>
</dbReference>
<evidence type="ECO:0000256" key="10">
    <source>
        <dbReference type="SAM" id="MobiDB-lite"/>
    </source>
</evidence>
<dbReference type="Pfam" id="PF00233">
    <property type="entry name" value="PDEase_I"/>
    <property type="match status" value="1"/>
</dbReference>
<dbReference type="InterPro" id="IPR023088">
    <property type="entry name" value="PDEase"/>
</dbReference>
<dbReference type="EC" id="3.1.4.-" evidence="9"/>
<feature type="binding site" evidence="7">
    <location>
        <position position="610"/>
    </location>
    <ligand>
        <name>AMP</name>
        <dbReference type="ChEBI" id="CHEBI:456215"/>
    </ligand>
</feature>
<dbReference type="Gene3D" id="3.30.450.40">
    <property type="match status" value="1"/>
</dbReference>
<evidence type="ECO:0000313" key="13">
    <source>
        <dbReference type="Proteomes" id="UP000580250"/>
    </source>
</evidence>
<feature type="binding site" evidence="7">
    <location>
        <begin position="572"/>
        <end position="576"/>
    </location>
    <ligand>
        <name>AMP</name>
        <dbReference type="ChEBI" id="CHEBI:456215"/>
    </ligand>
</feature>
<dbReference type="GO" id="GO:0046872">
    <property type="term" value="F:metal ion binding"/>
    <property type="evidence" value="ECO:0007669"/>
    <property type="project" value="UniProtKB-KW"/>
</dbReference>
<evidence type="ECO:0000256" key="3">
    <source>
        <dbReference type="ARBA" id="ARBA00022535"/>
    </source>
</evidence>
<dbReference type="Gene3D" id="1.10.1300.10">
    <property type="entry name" value="3'5'-cyclic nucleotide phosphodiesterase, catalytic domain"/>
    <property type="match status" value="1"/>
</dbReference>
<comment type="caution">
    <text evidence="12">The sequence shown here is derived from an EMBL/GenBank/DDBJ whole genome shotgun (WGS) entry which is preliminary data.</text>
</comment>
<evidence type="ECO:0000259" key="11">
    <source>
        <dbReference type="PROSITE" id="PS51845"/>
    </source>
</evidence>
<feature type="binding site" evidence="7">
    <location>
        <position position="772"/>
    </location>
    <ligand>
        <name>AMP</name>
        <dbReference type="ChEBI" id="CHEBI:456215"/>
    </ligand>
</feature>
<dbReference type="GO" id="GO:0010628">
    <property type="term" value="P:positive regulation of gene expression"/>
    <property type="evidence" value="ECO:0007669"/>
    <property type="project" value="UniProtKB-ARBA"/>
</dbReference>
<dbReference type="InterPro" id="IPR003018">
    <property type="entry name" value="GAF"/>
</dbReference>
<dbReference type="InterPro" id="IPR023174">
    <property type="entry name" value="PDEase_CS"/>
</dbReference>
<dbReference type="GO" id="GO:0007635">
    <property type="term" value="P:chemosensory behavior"/>
    <property type="evidence" value="ECO:0007669"/>
    <property type="project" value="UniProtKB-ARBA"/>
</dbReference>
<dbReference type="Proteomes" id="UP000580250">
    <property type="component" value="Unassembled WGS sequence"/>
</dbReference>
<dbReference type="FunFam" id="1.10.1300.10:FF:000003">
    <property type="entry name" value="Phosphodiesterase"/>
    <property type="match status" value="1"/>
</dbReference>
<evidence type="ECO:0000256" key="7">
    <source>
        <dbReference type="PIRSR" id="PIRSR623088-2"/>
    </source>
</evidence>
<evidence type="ECO:0000313" key="12">
    <source>
        <dbReference type="EMBL" id="CAD2182089.1"/>
    </source>
</evidence>
<evidence type="ECO:0000256" key="4">
    <source>
        <dbReference type="ARBA" id="ARBA00022723"/>
    </source>
</evidence>
<dbReference type="InterPro" id="IPR003607">
    <property type="entry name" value="HD/PDEase_dom"/>
</dbReference>
<name>A0A6V7W4U6_MELEN</name>
<dbReference type="SMART" id="SM00471">
    <property type="entry name" value="HDc"/>
    <property type="match status" value="1"/>
</dbReference>
<evidence type="ECO:0000256" key="5">
    <source>
        <dbReference type="ARBA" id="ARBA00022801"/>
    </source>
</evidence>
<keyword evidence="3" id="KW-0140">cGMP</keyword>
<feature type="binding site" evidence="8">
    <location>
        <position position="610"/>
    </location>
    <ligand>
        <name>Zn(2+)</name>
        <dbReference type="ChEBI" id="CHEBI:29105"/>
        <label>1</label>
    </ligand>
</feature>